<reference evidence="2" key="5">
    <citation type="journal article" date="2021" name="G3 (Bethesda)">
        <title>Aegilops tauschii genome assembly Aet v5.0 features greater sequence contiguity and improved annotation.</title>
        <authorList>
            <person name="Wang L."/>
            <person name="Zhu T."/>
            <person name="Rodriguez J.C."/>
            <person name="Deal K.R."/>
            <person name="Dubcovsky J."/>
            <person name="McGuire P.E."/>
            <person name="Lux T."/>
            <person name="Spannagl M."/>
            <person name="Mayer K.F.X."/>
            <person name="Baldrich P."/>
            <person name="Meyers B.C."/>
            <person name="Huo N."/>
            <person name="Gu Y.Q."/>
            <person name="Zhou H."/>
            <person name="Devos K.M."/>
            <person name="Bennetzen J.L."/>
            <person name="Unver T."/>
            <person name="Budak H."/>
            <person name="Gulick P.J."/>
            <person name="Galiba G."/>
            <person name="Kalapos B."/>
            <person name="Nelson D.R."/>
            <person name="Li P."/>
            <person name="You F.M."/>
            <person name="Luo M.C."/>
            <person name="Dvorak J."/>
        </authorList>
    </citation>
    <scope>NUCLEOTIDE SEQUENCE [LARGE SCALE GENOMIC DNA]</scope>
    <source>
        <strain evidence="2">cv. AL8/78</strain>
    </source>
</reference>
<dbReference type="InterPro" id="IPR036378">
    <property type="entry name" value="FAS1_dom_sf"/>
</dbReference>
<feature type="compositionally biased region" description="Pro residues" evidence="1">
    <location>
        <begin position="235"/>
        <end position="245"/>
    </location>
</feature>
<feature type="compositionally biased region" description="Low complexity" evidence="1">
    <location>
        <begin position="197"/>
        <end position="207"/>
    </location>
</feature>
<evidence type="ECO:0000313" key="3">
    <source>
        <dbReference type="Proteomes" id="UP000015105"/>
    </source>
</evidence>
<feature type="compositionally biased region" description="Low complexity" evidence="1">
    <location>
        <begin position="32"/>
        <end position="41"/>
    </location>
</feature>
<reference evidence="2" key="4">
    <citation type="submission" date="2019-03" db="UniProtKB">
        <authorList>
            <consortium name="EnsemblPlants"/>
        </authorList>
    </citation>
    <scope>IDENTIFICATION</scope>
</reference>
<dbReference type="InterPro" id="IPR052806">
    <property type="entry name" value="Fasciclin-like_AGP"/>
</dbReference>
<evidence type="ECO:0000313" key="2">
    <source>
        <dbReference type="EnsemblPlants" id="AET5Gv20111600.2"/>
    </source>
</evidence>
<dbReference type="PANTHER" id="PTHR33985:SF2">
    <property type="entry name" value="EXPRESSED PROTEIN"/>
    <property type="match status" value="1"/>
</dbReference>
<accession>A0A453JLN4</accession>
<feature type="compositionally biased region" description="Basic residues" evidence="1">
    <location>
        <begin position="1"/>
        <end position="27"/>
    </location>
</feature>
<dbReference type="PANTHER" id="PTHR33985">
    <property type="entry name" value="OS02G0491300 PROTEIN-RELATED"/>
    <property type="match status" value="1"/>
</dbReference>
<feature type="compositionally biased region" description="Low complexity" evidence="1">
    <location>
        <begin position="218"/>
        <end position="234"/>
    </location>
</feature>
<name>A0A453JLN4_AEGTS</name>
<feature type="compositionally biased region" description="Pro residues" evidence="1">
    <location>
        <begin position="208"/>
        <end position="217"/>
    </location>
</feature>
<dbReference type="AlphaFoldDB" id="A0A453JLN4"/>
<feature type="region of interest" description="Disordered" evidence="1">
    <location>
        <begin position="181"/>
        <end position="245"/>
    </location>
</feature>
<dbReference type="Gramene" id="AET5Gv20111600.2">
    <property type="protein sequence ID" value="AET5Gv20111600.2"/>
    <property type="gene ID" value="AET5Gv20111600"/>
</dbReference>
<feature type="region of interest" description="Disordered" evidence="1">
    <location>
        <begin position="1"/>
        <end position="53"/>
    </location>
</feature>
<feature type="compositionally biased region" description="Polar residues" evidence="1">
    <location>
        <begin position="182"/>
        <end position="196"/>
    </location>
</feature>
<evidence type="ECO:0000256" key="1">
    <source>
        <dbReference type="SAM" id="MobiDB-lite"/>
    </source>
</evidence>
<reference evidence="2" key="3">
    <citation type="journal article" date="2017" name="Nature">
        <title>Genome sequence of the progenitor of the wheat D genome Aegilops tauschii.</title>
        <authorList>
            <person name="Luo M.C."/>
            <person name="Gu Y.Q."/>
            <person name="Puiu D."/>
            <person name="Wang H."/>
            <person name="Twardziok S.O."/>
            <person name="Deal K.R."/>
            <person name="Huo N."/>
            <person name="Zhu T."/>
            <person name="Wang L."/>
            <person name="Wang Y."/>
            <person name="McGuire P.E."/>
            <person name="Liu S."/>
            <person name="Long H."/>
            <person name="Ramasamy R.K."/>
            <person name="Rodriguez J.C."/>
            <person name="Van S.L."/>
            <person name="Yuan L."/>
            <person name="Wang Z."/>
            <person name="Xia Z."/>
            <person name="Xiao L."/>
            <person name="Anderson O.D."/>
            <person name="Ouyang S."/>
            <person name="Liang Y."/>
            <person name="Zimin A.V."/>
            <person name="Pertea G."/>
            <person name="Qi P."/>
            <person name="Bennetzen J.L."/>
            <person name="Dai X."/>
            <person name="Dawson M.W."/>
            <person name="Muller H.G."/>
            <person name="Kugler K."/>
            <person name="Rivarola-Duarte L."/>
            <person name="Spannagl M."/>
            <person name="Mayer K.F.X."/>
            <person name="Lu F.H."/>
            <person name="Bevan M.W."/>
            <person name="Leroy P."/>
            <person name="Li P."/>
            <person name="You F.M."/>
            <person name="Sun Q."/>
            <person name="Liu Z."/>
            <person name="Lyons E."/>
            <person name="Wicker T."/>
            <person name="Salzberg S.L."/>
            <person name="Devos K.M."/>
            <person name="Dvorak J."/>
        </authorList>
    </citation>
    <scope>NUCLEOTIDE SEQUENCE [LARGE SCALE GENOMIC DNA]</scope>
    <source>
        <strain evidence="2">cv. AL8/78</strain>
    </source>
</reference>
<dbReference type="Proteomes" id="UP000015105">
    <property type="component" value="Chromosome 5D"/>
</dbReference>
<reference evidence="3" key="1">
    <citation type="journal article" date="2014" name="Science">
        <title>Ancient hybridizations among the ancestral genomes of bread wheat.</title>
        <authorList>
            <consortium name="International Wheat Genome Sequencing Consortium,"/>
            <person name="Marcussen T."/>
            <person name="Sandve S.R."/>
            <person name="Heier L."/>
            <person name="Spannagl M."/>
            <person name="Pfeifer M."/>
            <person name="Jakobsen K.S."/>
            <person name="Wulff B.B."/>
            <person name="Steuernagel B."/>
            <person name="Mayer K.F."/>
            <person name="Olsen O.A."/>
        </authorList>
    </citation>
    <scope>NUCLEOTIDE SEQUENCE [LARGE SCALE GENOMIC DNA]</scope>
    <source>
        <strain evidence="3">cv. AL8/78</strain>
    </source>
</reference>
<proteinExistence type="predicted"/>
<evidence type="ECO:0008006" key="4">
    <source>
        <dbReference type="Google" id="ProtNLM"/>
    </source>
</evidence>
<keyword evidence="3" id="KW-1185">Reference proteome</keyword>
<reference evidence="3" key="2">
    <citation type="journal article" date="2017" name="Nat. Plants">
        <title>The Aegilops tauschii genome reveals multiple impacts of transposons.</title>
        <authorList>
            <person name="Zhao G."/>
            <person name="Zou C."/>
            <person name="Li K."/>
            <person name="Wang K."/>
            <person name="Li T."/>
            <person name="Gao L."/>
            <person name="Zhang X."/>
            <person name="Wang H."/>
            <person name="Yang Z."/>
            <person name="Liu X."/>
            <person name="Jiang W."/>
            <person name="Mao L."/>
            <person name="Kong X."/>
            <person name="Jiao Y."/>
            <person name="Jia J."/>
        </authorList>
    </citation>
    <scope>NUCLEOTIDE SEQUENCE [LARGE SCALE GENOMIC DNA]</scope>
    <source>
        <strain evidence="3">cv. AL8/78</strain>
    </source>
</reference>
<dbReference type="SUPFAM" id="SSF82153">
    <property type="entry name" value="FAS1 domain"/>
    <property type="match status" value="1"/>
</dbReference>
<protein>
    <recommendedName>
        <fullName evidence="4">FAS1 domain-containing protein</fullName>
    </recommendedName>
</protein>
<organism evidence="2 3">
    <name type="scientific">Aegilops tauschii subsp. strangulata</name>
    <name type="common">Goatgrass</name>
    <dbReference type="NCBI Taxonomy" id="200361"/>
    <lineage>
        <taxon>Eukaryota</taxon>
        <taxon>Viridiplantae</taxon>
        <taxon>Streptophyta</taxon>
        <taxon>Embryophyta</taxon>
        <taxon>Tracheophyta</taxon>
        <taxon>Spermatophyta</taxon>
        <taxon>Magnoliopsida</taxon>
        <taxon>Liliopsida</taxon>
        <taxon>Poales</taxon>
        <taxon>Poaceae</taxon>
        <taxon>BOP clade</taxon>
        <taxon>Pooideae</taxon>
        <taxon>Triticodae</taxon>
        <taxon>Triticeae</taxon>
        <taxon>Triticinae</taxon>
        <taxon>Aegilops</taxon>
    </lineage>
</organism>
<dbReference type="EnsemblPlants" id="AET5Gv20111600.2">
    <property type="protein sequence ID" value="AET5Gv20111600.2"/>
    <property type="gene ID" value="AET5Gv20111600"/>
</dbReference>
<sequence length="245" mass="27237">LRQDVRRRRRGVPPRALQRRSLRRPRPPRLPAPAHALLLRRPAPPPPRRHRPLRRILRGHRYLRGAHHDTRRHGATPRWGLRLHGAGHARKFAELDKLANLTLFALDDPAIFVGGGHDYVSAVRFHIVPNHRLTRADLHRLRPGTTLPTLAGEGQSLVVTHGSASDDDVRINYTPIKKRSPTWWSTRASPSTASTCRSPASTSLTSPPRSPSRPPPTRRTTPAAPGGPSATAPPQRQPSPLPRGK</sequence>